<dbReference type="AlphaFoldDB" id="A0A4Z0AAR6"/>
<accession>A0A4Z0AAR6</accession>
<dbReference type="RefSeq" id="WP_135292550.1">
    <property type="nucleotide sequence ID" value="NZ_QUZU01000082.1"/>
</dbReference>
<dbReference type="EMBL" id="QUZU01000082">
    <property type="protein sequence ID" value="TFY84116.1"/>
    <property type="molecule type" value="Genomic_DNA"/>
</dbReference>
<dbReference type="Proteomes" id="UP000297391">
    <property type="component" value="Unassembled WGS sequence"/>
</dbReference>
<evidence type="ECO:0000313" key="2">
    <source>
        <dbReference type="EMBL" id="TFY84116.1"/>
    </source>
</evidence>
<evidence type="ECO:0000256" key="1">
    <source>
        <dbReference type="SAM" id="MobiDB-lite"/>
    </source>
</evidence>
<name>A0A4Z0AAR6_9PSED</name>
<evidence type="ECO:0000313" key="3">
    <source>
        <dbReference type="Proteomes" id="UP000297391"/>
    </source>
</evidence>
<gene>
    <name evidence="2" type="ORF">DYL59_30765</name>
</gene>
<sequence length="142" mass="16291">MSDFKRLSQQDKVTLIQAHENIKEDELTDKFNEGVEKLEGFPSSREFILVSKPEVTDRVWNSLVKSRIGKVIDFENGDSEPEYRKGIVVEKNLLEAFMQFIAEILQKIFGGLSGGKGNEADDDRAPGKPRRKRDTEDAYERR</sequence>
<keyword evidence="3" id="KW-1185">Reference proteome</keyword>
<protein>
    <submittedName>
        <fullName evidence="2">Uncharacterized protein</fullName>
    </submittedName>
</protein>
<feature type="region of interest" description="Disordered" evidence="1">
    <location>
        <begin position="111"/>
        <end position="142"/>
    </location>
</feature>
<organism evidence="2 3">
    <name type="scientific">Pseudomonas kairouanensis</name>
    <dbReference type="NCBI Taxonomy" id="2293832"/>
    <lineage>
        <taxon>Bacteria</taxon>
        <taxon>Pseudomonadati</taxon>
        <taxon>Pseudomonadota</taxon>
        <taxon>Gammaproteobacteria</taxon>
        <taxon>Pseudomonadales</taxon>
        <taxon>Pseudomonadaceae</taxon>
        <taxon>Pseudomonas</taxon>
    </lineage>
</organism>
<proteinExistence type="predicted"/>
<reference evidence="2 3" key="1">
    <citation type="journal article" date="2019" name="Syst. Appl. Microbiol.">
        <title>New species of pathogenic Pseudomonas isolated from citrus in Tunisia: Proposal of Pseudomonas kairouanensis sp. nov. and Pseudomonas nabeulensis sp. nov.</title>
        <authorList>
            <person name="Oueslati M."/>
            <person name="Mulet M."/>
            <person name="Gomila M."/>
            <person name="Berge O."/>
            <person name="Hajlaoui M.R."/>
            <person name="Lalucat J."/>
            <person name="Sadfi-Zouaoui N."/>
            <person name="Garcia-Valdes E."/>
        </authorList>
    </citation>
    <scope>NUCLEOTIDE SEQUENCE [LARGE SCALE GENOMIC DNA]</scope>
    <source>
        <strain evidence="2 3">KC12</strain>
    </source>
</reference>
<feature type="compositionally biased region" description="Basic and acidic residues" evidence="1">
    <location>
        <begin position="133"/>
        <end position="142"/>
    </location>
</feature>
<comment type="caution">
    <text evidence="2">The sequence shown here is derived from an EMBL/GenBank/DDBJ whole genome shotgun (WGS) entry which is preliminary data.</text>
</comment>